<feature type="transmembrane region" description="Helical" evidence="5">
    <location>
        <begin position="307"/>
        <end position="326"/>
    </location>
</feature>
<dbReference type="PANTHER" id="PTHR23501:SF199">
    <property type="entry name" value="MFS EFFLUX TRANSPORTER INPD-RELATED"/>
    <property type="match status" value="1"/>
</dbReference>
<feature type="transmembrane region" description="Helical" evidence="5">
    <location>
        <begin position="145"/>
        <end position="166"/>
    </location>
</feature>
<evidence type="ECO:0000256" key="3">
    <source>
        <dbReference type="ARBA" id="ARBA00022989"/>
    </source>
</evidence>
<evidence type="ECO:0000313" key="7">
    <source>
        <dbReference type="EMBL" id="KAK8017349.1"/>
    </source>
</evidence>
<dbReference type="InterPro" id="IPR036259">
    <property type="entry name" value="MFS_trans_sf"/>
</dbReference>
<dbReference type="PROSITE" id="PS50850">
    <property type="entry name" value="MFS"/>
    <property type="match status" value="1"/>
</dbReference>
<evidence type="ECO:0000256" key="4">
    <source>
        <dbReference type="ARBA" id="ARBA00023136"/>
    </source>
</evidence>
<proteinExistence type="predicted"/>
<feature type="transmembrane region" description="Helical" evidence="5">
    <location>
        <begin position="444"/>
        <end position="463"/>
    </location>
</feature>
<keyword evidence="2 5" id="KW-0812">Transmembrane</keyword>
<feature type="non-terminal residue" evidence="7">
    <location>
        <position position="1"/>
    </location>
</feature>
<feature type="transmembrane region" description="Helical" evidence="5">
    <location>
        <begin position="276"/>
        <end position="295"/>
    </location>
</feature>
<dbReference type="Proteomes" id="UP001444661">
    <property type="component" value="Unassembled WGS sequence"/>
</dbReference>
<evidence type="ECO:0000256" key="1">
    <source>
        <dbReference type="ARBA" id="ARBA00004141"/>
    </source>
</evidence>
<sequence length="639" mass="68290">ITTFYYGRGTMAEEAGINHGKGQKGEKVAVESQESLASRPPPSFLVLVTIIGGLCLGTFLFGLDLNIIGVAIPPITTEFRSLADVAWYGSAYMLTLTAFQPLFGNLYKLFNNKMVYMASLLIFEVGSIVSATAPRSNALIAGRAVLGLGAAGLLQGALAIIGLVVAVDKVPLYIGIVVSSMGFSTCAGPVIGGAITEHIGWRWCFWIKPKPNYQFSSFTFSSLYILASRAKRLHRNVPAGAVVLLIIFFFVDVSGSTTNQASRDLPIRDKIRHMDLLGLAIFLGAVCCLLLVLTWGGQAYPWGDGRIIGLFVAFGVLTASLIFWLIKQGELALIPLRVLKNRSIYMGSITLVGYGVLSVVYGYYLPILFQSIQGVSTTESGVRFIALIGPQIFAIVVTGALVSQWGYYAYTLPQVPYAIAGGVICCIGSGFLTTVHLNTPTVEWAAYLVITGLGLGIAAQIPYTSLQAVLEYVQSTQSSHEEYIDKLITRSDQKISPLAMVQLRLFTIFCLTRELTLTTAIAVFSFHLAGAIGTAIGQTLLISGLNKAVPKYTDGAMSAAAVIQAGATGLAAVAAGDMQLLESLRMAYGEAVRRTIILGLAGACLAVPAATGMKWLNIKRVAEERKDHATNSTVDSTDM</sequence>
<dbReference type="Pfam" id="PF07690">
    <property type="entry name" value="MFS_1"/>
    <property type="match status" value="1"/>
</dbReference>
<feature type="transmembrane region" description="Helical" evidence="5">
    <location>
        <begin position="521"/>
        <end position="543"/>
    </location>
</feature>
<keyword evidence="8" id="KW-1185">Reference proteome</keyword>
<dbReference type="PANTHER" id="PTHR23501">
    <property type="entry name" value="MAJOR FACILITATOR SUPERFAMILY"/>
    <property type="match status" value="1"/>
</dbReference>
<protein>
    <submittedName>
        <fullName evidence="7">MFS general substrate transporter</fullName>
    </submittedName>
</protein>
<dbReference type="Gene3D" id="1.20.1250.20">
    <property type="entry name" value="MFS general substrate transporter like domains"/>
    <property type="match status" value="2"/>
</dbReference>
<feature type="transmembrane region" description="Helical" evidence="5">
    <location>
        <begin position="384"/>
        <end position="403"/>
    </location>
</feature>
<feature type="transmembrane region" description="Helical" evidence="5">
    <location>
        <begin position="85"/>
        <end position="103"/>
    </location>
</feature>
<reference evidence="7 8" key="1">
    <citation type="submission" date="2023-01" db="EMBL/GenBank/DDBJ databases">
        <title>Analysis of 21 Apiospora genomes using comparative genomics revels a genus with tremendous synthesis potential of carbohydrate active enzymes and secondary metabolites.</title>
        <authorList>
            <person name="Sorensen T."/>
        </authorList>
    </citation>
    <scope>NUCLEOTIDE SEQUENCE [LARGE SCALE GENOMIC DNA]</scope>
    <source>
        <strain evidence="7 8">CBS 33761</strain>
    </source>
</reference>
<comment type="caution">
    <text evidence="7">The sequence shown here is derived from an EMBL/GenBank/DDBJ whole genome shotgun (WGS) entry which is preliminary data.</text>
</comment>
<evidence type="ECO:0000313" key="8">
    <source>
        <dbReference type="Proteomes" id="UP001444661"/>
    </source>
</evidence>
<feature type="transmembrane region" description="Helical" evidence="5">
    <location>
        <begin position="555"/>
        <end position="576"/>
    </location>
</feature>
<feature type="domain" description="Major facilitator superfamily (MFS) profile" evidence="6">
    <location>
        <begin position="50"/>
        <end position="531"/>
    </location>
</feature>
<feature type="transmembrane region" description="Helical" evidence="5">
    <location>
        <begin position="415"/>
        <end position="432"/>
    </location>
</feature>
<dbReference type="InterPro" id="IPR020846">
    <property type="entry name" value="MFS_dom"/>
</dbReference>
<dbReference type="PRINTS" id="PR01036">
    <property type="entry name" value="TCRTETB"/>
</dbReference>
<dbReference type="SUPFAM" id="SSF103473">
    <property type="entry name" value="MFS general substrate transporter"/>
    <property type="match status" value="2"/>
</dbReference>
<feature type="transmembrane region" description="Helical" evidence="5">
    <location>
        <begin position="44"/>
        <end position="73"/>
    </location>
</feature>
<feature type="transmembrane region" description="Helical" evidence="5">
    <location>
        <begin position="346"/>
        <end position="364"/>
    </location>
</feature>
<keyword evidence="3 5" id="KW-1133">Transmembrane helix</keyword>
<organism evidence="7 8">
    <name type="scientific">Apiospora rasikravindrae</name>
    <dbReference type="NCBI Taxonomy" id="990691"/>
    <lineage>
        <taxon>Eukaryota</taxon>
        <taxon>Fungi</taxon>
        <taxon>Dikarya</taxon>
        <taxon>Ascomycota</taxon>
        <taxon>Pezizomycotina</taxon>
        <taxon>Sordariomycetes</taxon>
        <taxon>Xylariomycetidae</taxon>
        <taxon>Amphisphaeriales</taxon>
        <taxon>Apiosporaceae</taxon>
        <taxon>Apiospora</taxon>
    </lineage>
</organism>
<dbReference type="InterPro" id="IPR011701">
    <property type="entry name" value="MFS"/>
</dbReference>
<keyword evidence="4 5" id="KW-0472">Membrane</keyword>
<name>A0ABR1RQV9_9PEZI</name>
<comment type="subcellular location">
    <subcellularLocation>
        <location evidence="1">Membrane</location>
        <topology evidence="1">Multi-pass membrane protein</topology>
    </subcellularLocation>
</comment>
<feature type="transmembrane region" description="Helical" evidence="5">
    <location>
        <begin position="236"/>
        <end position="255"/>
    </location>
</feature>
<evidence type="ECO:0000256" key="2">
    <source>
        <dbReference type="ARBA" id="ARBA00022692"/>
    </source>
</evidence>
<evidence type="ECO:0000259" key="6">
    <source>
        <dbReference type="PROSITE" id="PS50850"/>
    </source>
</evidence>
<feature type="transmembrane region" description="Helical" evidence="5">
    <location>
        <begin position="172"/>
        <end position="192"/>
    </location>
</feature>
<dbReference type="EMBL" id="JAQQWK010000013">
    <property type="protein sequence ID" value="KAK8017349.1"/>
    <property type="molecule type" value="Genomic_DNA"/>
</dbReference>
<evidence type="ECO:0000256" key="5">
    <source>
        <dbReference type="SAM" id="Phobius"/>
    </source>
</evidence>
<accession>A0ABR1RQV9</accession>
<feature type="transmembrane region" description="Helical" evidence="5">
    <location>
        <begin position="596"/>
        <end position="616"/>
    </location>
</feature>
<gene>
    <name evidence="7" type="ORF">PG993_013675</name>
</gene>